<dbReference type="GO" id="GO:0016651">
    <property type="term" value="F:oxidoreductase activity, acting on NAD(P)H"/>
    <property type="evidence" value="ECO:0007669"/>
    <property type="project" value="InterPro"/>
</dbReference>
<dbReference type="EMBL" id="FJOG01000032">
    <property type="protein sequence ID" value="CZR65694.1"/>
    <property type="molecule type" value="Genomic_DNA"/>
</dbReference>
<dbReference type="Pfam" id="PF08240">
    <property type="entry name" value="ADH_N"/>
    <property type="match status" value="1"/>
</dbReference>
<dbReference type="OrthoDB" id="10257049at2759"/>
<name>A0A1L7XL06_9HELO</name>
<evidence type="ECO:0000256" key="2">
    <source>
        <dbReference type="ARBA" id="ARBA00023002"/>
    </source>
</evidence>
<evidence type="ECO:0000313" key="4">
    <source>
        <dbReference type="EMBL" id="CZR65694.1"/>
    </source>
</evidence>
<accession>A0A1L7XL06</accession>
<dbReference type="Proteomes" id="UP000184330">
    <property type="component" value="Unassembled WGS sequence"/>
</dbReference>
<dbReference type="InterPro" id="IPR013149">
    <property type="entry name" value="ADH-like_C"/>
</dbReference>
<dbReference type="PANTHER" id="PTHR45348">
    <property type="entry name" value="HYPOTHETICAL OXIDOREDUCTASE (EUROFUNG)"/>
    <property type="match status" value="1"/>
</dbReference>
<dbReference type="Gene3D" id="3.90.180.10">
    <property type="entry name" value="Medium-chain alcohol dehydrogenases, catalytic domain"/>
    <property type="match status" value="1"/>
</dbReference>
<dbReference type="InterPro" id="IPR047122">
    <property type="entry name" value="Trans-enoyl_RdTase-like"/>
</dbReference>
<comment type="similarity">
    <text evidence="1">Belongs to the zinc-containing alcohol dehydrogenase family.</text>
</comment>
<evidence type="ECO:0000259" key="3">
    <source>
        <dbReference type="SMART" id="SM00829"/>
    </source>
</evidence>
<dbReference type="AlphaFoldDB" id="A0A1L7XL06"/>
<dbReference type="SUPFAM" id="SSF51735">
    <property type="entry name" value="NAD(P)-binding Rossmann-fold domains"/>
    <property type="match status" value="1"/>
</dbReference>
<dbReference type="CDD" id="cd08249">
    <property type="entry name" value="enoyl_reductase_like"/>
    <property type="match status" value="1"/>
</dbReference>
<dbReference type="InterPro" id="IPR013154">
    <property type="entry name" value="ADH-like_N"/>
</dbReference>
<dbReference type="InterPro" id="IPR020843">
    <property type="entry name" value="ER"/>
</dbReference>
<dbReference type="InterPro" id="IPR011032">
    <property type="entry name" value="GroES-like_sf"/>
</dbReference>
<protein>
    <submittedName>
        <fullName evidence="4">Related to toxD protein</fullName>
    </submittedName>
</protein>
<proteinExistence type="inferred from homology"/>
<keyword evidence="2" id="KW-0560">Oxidoreductase</keyword>
<dbReference type="InterPro" id="IPR036291">
    <property type="entry name" value="NAD(P)-bd_dom_sf"/>
</dbReference>
<keyword evidence="5" id="KW-1185">Reference proteome</keyword>
<sequence>MSSQHLAAILPSQGSRFEIQQRPTPTPGPNELLLEVHSVALNPIDYYSRDFGFGVSSYPAVVGSDIGGIVLQTGSSVKDFKAGDRVASFAPAFFKLGSPDYGALQKKVLVPAVNTTLIPEKLSFDEASLLPMAVLTTWSGFYSIGVARDTAFKPSDKKGFLVWGGASSVGTAAIQVAKSLGYIVFATASSKHHSYIKTLGADYLFDYKDEDVVEKIVKTAKDAGIFIDTGYDAVGAWKHSMQVLHEAKGDAKKAMLASAPPLKEEEMPKLGDVEAKFVLAPEGDEALAEHFGFVFNKWLKEKLAKGEWIVAPKIKKMGGGLEGLNDALDELKKGASGEKLVLNL</sequence>
<reference evidence="4 5" key="1">
    <citation type="submission" date="2016-03" db="EMBL/GenBank/DDBJ databases">
        <authorList>
            <person name="Ploux O."/>
        </authorList>
    </citation>
    <scope>NUCLEOTIDE SEQUENCE [LARGE SCALE GENOMIC DNA]</scope>
    <source>
        <strain evidence="4 5">UAMH 11012</strain>
    </source>
</reference>
<dbReference type="SUPFAM" id="SSF50129">
    <property type="entry name" value="GroES-like"/>
    <property type="match status" value="1"/>
</dbReference>
<gene>
    <name evidence="4" type="ORF">PAC_15594</name>
</gene>
<evidence type="ECO:0000313" key="5">
    <source>
        <dbReference type="Proteomes" id="UP000184330"/>
    </source>
</evidence>
<evidence type="ECO:0000256" key="1">
    <source>
        <dbReference type="ARBA" id="ARBA00008072"/>
    </source>
</evidence>
<organism evidence="4 5">
    <name type="scientific">Phialocephala subalpina</name>
    <dbReference type="NCBI Taxonomy" id="576137"/>
    <lineage>
        <taxon>Eukaryota</taxon>
        <taxon>Fungi</taxon>
        <taxon>Dikarya</taxon>
        <taxon>Ascomycota</taxon>
        <taxon>Pezizomycotina</taxon>
        <taxon>Leotiomycetes</taxon>
        <taxon>Helotiales</taxon>
        <taxon>Mollisiaceae</taxon>
        <taxon>Phialocephala</taxon>
        <taxon>Phialocephala fortinii species complex</taxon>
    </lineage>
</organism>
<dbReference type="Pfam" id="PF00107">
    <property type="entry name" value="ADH_zinc_N"/>
    <property type="match status" value="1"/>
</dbReference>
<dbReference type="SMART" id="SM00829">
    <property type="entry name" value="PKS_ER"/>
    <property type="match status" value="1"/>
</dbReference>
<dbReference type="STRING" id="576137.A0A1L7XL06"/>
<feature type="domain" description="Enoyl reductase (ER)" evidence="3">
    <location>
        <begin position="14"/>
        <end position="279"/>
    </location>
</feature>
<dbReference type="PANTHER" id="PTHR45348:SF3">
    <property type="entry name" value="ENOYL REDUCTASE (ER) DOMAIN-CONTAINING PROTEIN"/>
    <property type="match status" value="1"/>
</dbReference>
<dbReference type="Gene3D" id="3.40.50.720">
    <property type="entry name" value="NAD(P)-binding Rossmann-like Domain"/>
    <property type="match status" value="1"/>
</dbReference>